<evidence type="ECO:0000256" key="1">
    <source>
        <dbReference type="ARBA" id="ARBA00007637"/>
    </source>
</evidence>
<gene>
    <name evidence="3" type="ORF">FD145_6</name>
</gene>
<comment type="similarity">
    <text evidence="1">Belongs to the NAD(P)-dependent epimerase/dehydratase family.</text>
</comment>
<dbReference type="PANTHER" id="PTHR43000">
    <property type="entry name" value="DTDP-D-GLUCOSE 4,6-DEHYDRATASE-RELATED"/>
    <property type="match status" value="1"/>
</dbReference>
<dbReference type="InterPro" id="IPR036291">
    <property type="entry name" value="NAD(P)-bd_dom_sf"/>
</dbReference>
<dbReference type="Gene3D" id="3.90.25.10">
    <property type="entry name" value="UDP-galactose 4-epimerase, domain 1"/>
    <property type="match status" value="1"/>
</dbReference>
<name>A0A833NSP1_UNCSA</name>
<dbReference type="InterPro" id="IPR001509">
    <property type="entry name" value="Epimerase_deHydtase"/>
</dbReference>
<dbReference type="EMBL" id="WPAF01000001">
    <property type="protein sequence ID" value="KAF0135180.1"/>
    <property type="molecule type" value="Genomic_DNA"/>
</dbReference>
<protein>
    <submittedName>
        <fullName evidence="3">Nucleoside-diphosphate-sugar epimerase</fullName>
    </submittedName>
</protein>
<sequence>MNCLVTGGTGFIGGALVHRLVKEGHKVRVLDNDLRGTKERLHDVFTEIELVQADIRDREAVENACKGIDCVWHLAFLNGTEFFYSKPDLVLDIGVKGMVNIIDGCIKAGVKKLILASSSEVYQTPPVVPTDEYAPLSIPDPLNPRYSYAAGKIISEIMAINYGRKYFEKVIIFRPHNVYGPAMGWEHVIPQFALRMRKLCQESSEAKIKFPIQGTGKETRAFVFIEDFIDGLILLMDKGEHLGIYHIGTMEELTIEDVAIEIGKYFGRGVTVVAGELAKGGTLRRCPDISKIKKLGYQPGYKFSDGLPVTVKWYDENSNLFGRKNI</sequence>
<dbReference type="SUPFAM" id="SSF51735">
    <property type="entry name" value="NAD(P)-binding Rossmann-fold domains"/>
    <property type="match status" value="1"/>
</dbReference>
<dbReference type="Proteomes" id="UP000488506">
    <property type="component" value="Unassembled WGS sequence"/>
</dbReference>
<evidence type="ECO:0000259" key="2">
    <source>
        <dbReference type="Pfam" id="PF01370"/>
    </source>
</evidence>
<evidence type="ECO:0000313" key="4">
    <source>
        <dbReference type="Proteomes" id="UP000488506"/>
    </source>
</evidence>
<proteinExistence type="inferred from homology"/>
<dbReference type="Gene3D" id="3.40.50.720">
    <property type="entry name" value="NAD(P)-binding Rossmann-like Domain"/>
    <property type="match status" value="1"/>
</dbReference>
<accession>A0A833NSP1</accession>
<feature type="domain" description="NAD-dependent epimerase/dehydratase" evidence="2">
    <location>
        <begin position="4"/>
        <end position="248"/>
    </location>
</feature>
<dbReference type="Pfam" id="PF01370">
    <property type="entry name" value="Epimerase"/>
    <property type="match status" value="1"/>
</dbReference>
<organism evidence="3 4">
    <name type="scientific">Candidatus Saganbacteria bacterium</name>
    <dbReference type="NCBI Taxonomy" id="2575572"/>
    <lineage>
        <taxon>Bacteria</taxon>
        <taxon>Bacillati</taxon>
        <taxon>Saganbacteria</taxon>
    </lineage>
</organism>
<evidence type="ECO:0000313" key="3">
    <source>
        <dbReference type="EMBL" id="KAF0135180.1"/>
    </source>
</evidence>
<reference evidence="3 4" key="1">
    <citation type="submission" date="2019-12" db="EMBL/GenBank/DDBJ databases">
        <authorList>
            <person name="Wolfe R."/>
            <person name="Danczak R."/>
            <person name="Wilkins M."/>
        </authorList>
    </citation>
    <scope>NUCLEOTIDE SEQUENCE [LARGE SCALE GENOMIC DNA]</scope>
    <source>
        <strain evidence="3">X2_MaxBin.013</strain>
    </source>
</reference>
<comment type="caution">
    <text evidence="3">The sequence shown here is derived from an EMBL/GenBank/DDBJ whole genome shotgun (WGS) entry which is preliminary data.</text>
</comment>
<dbReference type="AlphaFoldDB" id="A0A833NSP1"/>